<organism evidence="2">
    <name type="scientific">marine metagenome</name>
    <dbReference type="NCBI Taxonomy" id="408172"/>
    <lineage>
        <taxon>unclassified sequences</taxon>
        <taxon>metagenomes</taxon>
        <taxon>ecological metagenomes</taxon>
    </lineage>
</organism>
<dbReference type="Gene3D" id="3.40.50.980">
    <property type="match status" value="1"/>
</dbReference>
<dbReference type="Pfam" id="PF00501">
    <property type="entry name" value="AMP-binding"/>
    <property type="match status" value="1"/>
</dbReference>
<gene>
    <name evidence="2" type="ORF">METZ01_LOCUS129985</name>
</gene>
<protein>
    <recommendedName>
        <fullName evidence="1">AMP-dependent synthetase/ligase domain-containing protein</fullName>
    </recommendedName>
</protein>
<proteinExistence type="predicted"/>
<reference evidence="2" key="1">
    <citation type="submission" date="2018-05" db="EMBL/GenBank/DDBJ databases">
        <authorList>
            <person name="Lanie J.A."/>
            <person name="Ng W.-L."/>
            <person name="Kazmierczak K.M."/>
            <person name="Andrzejewski T.M."/>
            <person name="Davidsen T.M."/>
            <person name="Wayne K.J."/>
            <person name="Tettelin H."/>
            <person name="Glass J.I."/>
            <person name="Rusch D."/>
            <person name="Podicherti R."/>
            <person name="Tsui H.-C.T."/>
            <person name="Winkler M.E."/>
        </authorList>
    </citation>
    <scope>NUCLEOTIDE SEQUENCE</scope>
</reference>
<dbReference type="InterPro" id="IPR000873">
    <property type="entry name" value="AMP-dep_synth/lig_dom"/>
</dbReference>
<feature type="domain" description="AMP-dependent synthetase/ligase" evidence="1">
    <location>
        <begin position="9"/>
        <end position="70"/>
    </location>
</feature>
<dbReference type="AlphaFoldDB" id="A0A381YKP7"/>
<feature type="non-terminal residue" evidence="2">
    <location>
        <position position="70"/>
    </location>
</feature>
<accession>A0A381YKP7</accession>
<evidence type="ECO:0000313" key="2">
    <source>
        <dbReference type="EMBL" id="SVA77131.1"/>
    </source>
</evidence>
<evidence type="ECO:0000259" key="1">
    <source>
        <dbReference type="Pfam" id="PF00501"/>
    </source>
</evidence>
<dbReference type="EMBL" id="UINC01018375">
    <property type="protein sequence ID" value="SVA77131.1"/>
    <property type="molecule type" value="Genomic_DNA"/>
</dbReference>
<dbReference type="SUPFAM" id="SSF56801">
    <property type="entry name" value="Acetyl-CoA synthetase-like"/>
    <property type="match status" value="1"/>
</dbReference>
<sequence length="70" mass="7985">MDISHWINHWADWDSDRIAVHFEGQDISYGEMEIRVSRLAAMLSGQLGVSKGDRVAHLGYNSPELLELLF</sequence>
<name>A0A381YKP7_9ZZZZ</name>